<feature type="repeat" description="Solcar" evidence="10">
    <location>
        <begin position="1"/>
        <end position="84"/>
    </location>
</feature>
<evidence type="ECO:0000256" key="10">
    <source>
        <dbReference type="PROSITE-ProRule" id="PRU00282"/>
    </source>
</evidence>
<proteinExistence type="inferred from homology"/>
<dbReference type="PANTHER" id="PTHR46356:SF1">
    <property type="entry name" value="MITOCHONDRIAL 2-OXODICARBOXYLATE CARRIER"/>
    <property type="match status" value="1"/>
</dbReference>
<dbReference type="PRINTS" id="PR00926">
    <property type="entry name" value="MITOCARRIER"/>
</dbReference>
<comment type="caution">
    <text evidence="12">The sequence shown here is derived from an EMBL/GenBank/DDBJ whole genome shotgun (WGS) entry which is preliminary data.</text>
</comment>
<dbReference type="AlphaFoldDB" id="A0A8H3IGH8"/>
<evidence type="ECO:0000256" key="2">
    <source>
        <dbReference type="ARBA" id="ARBA00006375"/>
    </source>
</evidence>
<dbReference type="SUPFAM" id="SSF103506">
    <property type="entry name" value="Mitochondrial carrier"/>
    <property type="match status" value="1"/>
</dbReference>
<keyword evidence="9 10" id="KW-0472">Membrane</keyword>
<evidence type="ECO:0000256" key="3">
    <source>
        <dbReference type="ARBA" id="ARBA00022448"/>
    </source>
</evidence>
<dbReference type="Proteomes" id="UP000664169">
    <property type="component" value="Unassembled WGS sequence"/>
</dbReference>
<dbReference type="OrthoDB" id="434783at2759"/>
<evidence type="ECO:0000256" key="7">
    <source>
        <dbReference type="ARBA" id="ARBA00022989"/>
    </source>
</evidence>
<dbReference type="GO" id="GO:0005310">
    <property type="term" value="F:dicarboxylic acid transmembrane transporter activity"/>
    <property type="evidence" value="ECO:0007669"/>
    <property type="project" value="UniProtKB-ARBA"/>
</dbReference>
<dbReference type="Gene3D" id="1.50.40.10">
    <property type="entry name" value="Mitochondrial carrier domain"/>
    <property type="match status" value="1"/>
</dbReference>
<evidence type="ECO:0000313" key="12">
    <source>
        <dbReference type="EMBL" id="CAF9919945.1"/>
    </source>
</evidence>
<evidence type="ECO:0000256" key="4">
    <source>
        <dbReference type="ARBA" id="ARBA00022692"/>
    </source>
</evidence>
<feature type="repeat" description="Solcar" evidence="10">
    <location>
        <begin position="189"/>
        <end position="279"/>
    </location>
</feature>
<name>A0A8H3IGH8_9LECA</name>
<accession>A0A8H3IGH8</accession>
<evidence type="ECO:0000256" key="6">
    <source>
        <dbReference type="ARBA" id="ARBA00022792"/>
    </source>
</evidence>
<evidence type="ECO:0000256" key="1">
    <source>
        <dbReference type="ARBA" id="ARBA00004448"/>
    </source>
</evidence>
<dbReference type="GO" id="GO:0005743">
    <property type="term" value="C:mitochondrial inner membrane"/>
    <property type="evidence" value="ECO:0007669"/>
    <property type="project" value="UniProtKB-SubCell"/>
</dbReference>
<dbReference type="InterPro" id="IPR002067">
    <property type="entry name" value="MCP"/>
</dbReference>
<dbReference type="FunFam" id="1.50.40.10:FF:000034">
    <property type="entry name" value="Mitochondrial 2-oxodicarboxylate carrier"/>
    <property type="match status" value="1"/>
</dbReference>
<evidence type="ECO:0000256" key="11">
    <source>
        <dbReference type="RuleBase" id="RU000488"/>
    </source>
</evidence>
<keyword evidence="8" id="KW-0496">Mitochondrion</keyword>
<dbReference type="InterPro" id="IPR023395">
    <property type="entry name" value="MCP_dom_sf"/>
</dbReference>
<dbReference type="PANTHER" id="PTHR46356">
    <property type="entry name" value="MITOCHONDRIAL 2-OXODICARBOXYLATE CARRIER"/>
    <property type="match status" value="1"/>
</dbReference>
<dbReference type="InterPro" id="IPR018108">
    <property type="entry name" value="MCP_transmembrane"/>
</dbReference>
<comment type="similarity">
    <text evidence="2 11">Belongs to the mitochondrial carrier (TC 2.A.29) family.</text>
</comment>
<evidence type="ECO:0008006" key="14">
    <source>
        <dbReference type="Google" id="ProtNLM"/>
    </source>
</evidence>
<keyword evidence="6" id="KW-0999">Mitochondrion inner membrane</keyword>
<sequence length="287" mass="31533">MAAAEAKPLPFIYQYPLDVVKTRIQLQTGKGLGDEGYNGMLDCFRKIIRNEGAKTLYRGINAPILMEAPKRATKFAANDAWSKFYRNLFGVTKMDQKLSVLSGASAGATESFVVVPFELVKIRLQDRAQAGKYNGMVDCFQKIVRQEGILALYNGLEATIARHVTWNAGYFGCIFQVREQLPAAANKSQQIRNDIISGTIGGTVGTILNTPFDVVKSRIQNSPRIAGSIPKYNWVLPAVGTVLREEGFAALYKGFLPKVLRLGPGGGILLVVYTGIIDFFRTMRGEA</sequence>
<keyword evidence="7" id="KW-1133">Transmembrane helix</keyword>
<evidence type="ECO:0000256" key="5">
    <source>
        <dbReference type="ARBA" id="ARBA00022737"/>
    </source>
</evidence>
<keyword evidence="4 10" id="KW-0812">Transmembrane</keyword>
<keyword evidence="3 11" id="KW-0813">Transport</keyword>
<dbReference type="EMBL" id="CAJPDQ010000015">
    <property type="protein sequence ID" value="CAF9919945.1"/>
    <property type="molecule type" value="Genomic_DNA"/>
</dbReference>
<gene>
    <name evidence="12" type="ORF">GOMPHAMPRED_001935</name>
</gene>
<keyword evidence="5" id="KW-0677">Repeat</keyword>
<dbReference type="PROSITE" id="PS50920">
    <property type="entry name" value="SOLCAR"/>
    <property type="match status" value="3"/>
</dbReference>
<protein>
    <recommendedName>
        <fullName evidence="14">Mitochondrial 2-oxodicarboxylate carrier</fullName>
    </recommendedName>
</protein>
<evidence type="ECO:0000313" key="13">
    <source>
        <dbReference type="Proteomes" id="UP000664169"/>
    </source>
</evidence>
<dbReference type="Pfam" id="PF00153">
    <property type="entry name" value="Mito_carr"/>
    <property type="match status" value="3"/>
</dbReference>
<comment type="subcellular location">
    <subcellularLocation>
        <location evidence="1">Mitochondrion inner membrane</location>
        <topology evidence="1">Multi-pass membrane protein</topology>
    </subcellularLocation>
</comment>
<keyword evidence="13" id="KW-1185">Reference proteome</keyword>
<reference evidence="12" key="1">
    <citation type="submission" date="2021-03" db="EMBL/GenBank/DDBJ databases">
        <authorList>
            <person name="Tagirdzhanova G."/>
        </authorList>
    </citation>
    <scope>NUCLEOTIDE SEQUENCE</scope>
</reference>
<organism evidence="12 13">
    <name type="scientific">Gomphillus americanus</name>
    <dbReference type="NCBI Taxonomy" id="1940652"/>
    <lineage>
        <taxon>Eukaryota</taxon>
        <taxon>Fungi</taxon>
        <taxon>Dikarya</taxon>
        <taxon>Ascomycota</taxon>
        <taxon>Pezizomycotina</taxon>
        <taxon>Lecanoromycetes</taxon>
        <taxon>OSLEUM clade</taxon>
        <taxon>Ostropomycetidae</taxon>
        <taxon>Ostropales</taxon>
        <taxon>Graphidaceae</taxon>
        <taxon>Gomphilloideae</taxon>
        <taxon>Gomphillus</taxon>
    </lineage>
</organism>
<dbReference type="InterPro" id="IPR051752">
    <property type="entry name" value="Mito_2-oxodicarb_carrier"/>
</dbReference>
<dbReference type="GO" id="GO:0006839">
    <property type="term" value="P:mitochondrial transport"/>
    <property type="evidence" value="ECO:0007669"/>
    <property type="project" value="UniProtKB-ARBA"/>
</dbReference>
<evidence type="ECO:0000256" key="8">
    <source>
        <dbReference type="ARBA" id="ARBA00023128"/>
    </source>
</evidence>
<evidence type="ECO:0000256" key="9">
    <source>
        <dbReference type="ARBA" id="ARBA00023136"/>
    </source>
</evidence>
<feature type="repeat" description="Solcar" evidence="10">
    <location>
        <begin position="94"/>
        <end position="180"/>
    </location>
</feature>